<organism evidence="1">
    <name type="scientific">Anguilla anguilla</name>
    <name type="common">European freshwater eel</name>
    <name type="synonym">Muraena anguilla</name>
    <dbReference type="NCBI Taxonomy" id="7936"/>
    <lineage>
        <taxon>Eukaryota</taxon>
        <taxon>Metazoa</taxon>
        <taxon>Chordata</taxon>
        <taxon>Craniata</taxon>
        <taxon>Vertebrata</taxon>
        <taxon>Euteleostomi</taxon>
        <taxon>Actinopterygii</taxon>
        <taxon>Neopterygii</taxon>
        <taxon>Teleostei</taxon>
        <taxon>Anguilliformes</taxon>
        <taxon>Anguillidae</taxon>
        <taxon>Anguilla</taxon>
    </lineage>
</organism>
<proteinExistence type="predicted"/>
<accession>A0A0E9W0Q1</accession>
<dbReference type="AlphaFoldDB" id="A0A0E9W0Q1"/>
<sequence length="21" mass="2434">MAWSGFQHCDCNAQVNRDYST</sequence>
<reference evidence="1" key="2">
    <citation type="journal article" date="2015" name="Fish Shellfish Immunol.">
        <title>Early steps in the European eel (Anguilla anguilla)-Vibrio vulnificus interaction in the gills: Role of the RtxA13 toxin.</title>
        <authorList>
            <person name="Callol A."/>
            <person name="Pajuelo D."/>
            <person name="Ebbesson L."/>
            <person name="Teles M."/>
            <person name="MacKenzie S."/>
            <person name="Amaro C."/>
        </authorList>
    </citation>
    <scope>NUCLEOTIDE SEQUENCE</scope>
</reference>
<evidence type="ECO:0000313" key="1">
    <source>
        <dbReference type="EMBL" id="JAH83140.1"/>
    </source>
</evidence>
<name>A0A0E9W0Q1_ANGAN</name>
<dbReference type="EMBL" id="GBXM01025437">
    <property type="protein sequence ID" value="JAH83140.1"/>
    <property type="molecule type" value="Transcribed_RNA"/>
</dbReference>
<protein>
    <submittedName>
        <fullName evidence="1">Uncharacterized protein</fullName>
    </submittedName>
</protein>
<reference evidence="1" key="1">
    <citation type="submission" date="2014-11" db="EMBL/GenBank/DDBJ databases">
        <authorList>
            <person name="Amaro Gonzalez C."/>
        </authorList>
    </citation>
    <scope>NUCLEOTIDE SEQUENCE</scope>
</reference>